<protein>
    <recommendedName>
        <fullName evidence="2">DH domain-containing protein</fullName>
    </recommendedName>
</protein>
<feature type="compositionally biased region" description="Basic and acidic residues" evidence="1">
    <location>
        <begin position="1"/>
        <end position="20"/>
    </location>
</feature>
<evidence type="ECO:0000259" key="2">
    <source>
        <dbReference type="PROSITE" id="PS50010"/>
    </source>
</evidence>
<feature type="region of interest" description="Disordered" evidence="1">
    <location>
        <begin position="784"/>
        <end position="843"/>
    </location>
</feature>
<proteinExistence type="predicted"/>
<dbReference type="InterPro" id="IPR011993">
    <property type="entry name" value="PH-like_dom_sf"/>
</dbReference>
<gene>
    <name evidence="3" type="ORF">MKK02DRAFT_34375</name>
</gene>
<dbReference type="InterPro" id="IPR001331">
    <property type="entry name" value="GDS_CDC24_CS"/>
</dbReference>
<dbReference type="GO" id="GO:0035556">
    <property type="term" value="P:intracellular signal transduction"/>
    <property type="evidence" value="ECO:0007669"/>
    <property type="project" value="InterPro"/>
</dbReference>
<dbReference type="EMBL" id="JAKWFO010000006">
    <property type="protein sequence ID" value="KAI9634955.1"/>
    <property type="molecule type" value="Genomic_DNA"/>
</dbReference>
<feature type="region of interest" description="Disordered" evidence="1">
    <location>
        <begin position="417"/>
        <end position="443"/>
    </location>
</feature>
<dbReference type="Gene3D" id="1.20.900.10">
    <property type="entry name" value="Dbl homology (DH) domain"/>
    <property type="match status" value="1"/>
</dbReference>
<dbReference type="PROSITE" id="PS00741">
    <property type="entry name" value="DH_1"/>
    <property type="match status" value="1"/>
</dbReference>
<dbReference type="AlphaFoldDB" id="A0AA38H6N6"/>
<name>A0AA38H6N6_9TREE</name>
<sequence length="1271" mass="138077">MDSSRAESPVDRPHYAEQLRNRRARRPVSVNHPHQQPPFLPPRKYTDPTPHSRSFLEEKEELSPNPQQLDVDLDAYSITDDETVPGATLSFVTTSTESTTSTPPIGNVYGAFKPDNIDSKEPRIRMRTTTGRANAYSSAESSMGSGAYSYHSYSDNHVYHPHPPPLPAMPLAYAHEAERVGLGLNTVLPHRFSPTGSSSGLPDSPATSYQHRPWHRDVSKHIRNESASTTTTSSGSDDGLGATSSPDAMTYHFNGYNLSDHIPWGGVAAVEKEAKALLTVEEGRETIFDAVRLGAMGGVGALSDEAMRSLAGDTHLEELNINNNPLRQLPVWMSELGSLHVLAVDGCGLAGIPAEMSQLNHLHTICARRNKLTSLPAWLCLLSQLETLRVDDNPFAPEWCSVVQPILAGPSRIARPAFRDTPQAPSLSSSSTSSVHKLASVPSSSADPVQTVYVPLRPIAEDNHPHSAPLRPDPIKSPATSDFVIPFGGGNRLRKMRSAGTLLNIRSVNVSSPVDDHLLSPTSAGPTLQPPSAGRFDGLGSAVGRRASTSTHEEEPVSAGMTASTSGKSHKWGFLRKMSMQRLRGDKPSLTASASSNVKLMPPPLKHNDSEPGPSRPLPPRPAMLTVQSAMTLPTRQSVGIEDEISEFGAGSRLQAGTLPAPSSSFWAHGGATARKPKRRSFLPLDNPPTINIQIPSASPFMPSAESFHGDRMEVLPTLPSEETIADDTLTASSSLADELQAISDADSEARYAQGLESIKSYLRDLFDLSRPVIEPYGGFEMVPDTSVSNPGSPASGLRSSIADRRRQQSILEKHRSGSPLSLDTAPNDQDFAPSEDCGKKFKNDPSKRARILREIYETERTYVRGLGELVNIYVRPSGLPVKPGQTETVVPAAERKIVFGGIESILTIHRENLLPALEKAVKPLLEGTDDEAGELSAHTAHVVGEVFRTYITYMKQYSTYINNFDNALSRMQSWIATSGAVTPSFGKSGSPTIASIAGLAASSGAGSVGMSPTTSLGADGVPHSGGHMNKDQKRRVKHFLQKCRQHPLHSQINLESYLLLPVQRVPRYKLLLEDLAMCTPPSAEARDALDDALNEIAGLASLMNEEKRDSESRLRLYHWQKRITSRGPSPLVQPHRKLIIDGTLTLIRLVKKASSFIEVDTTLMVDGDATVMPSKAVVPVEHLHPEPMDRQMALILCSDLMVLVQPRSGSAEGMVDLYNVLRMSTVREPASIVYGDVLRVVDNKSIYYFSGSSPTNILEWCRAINSARRR</sequence>
<dbReference type="GO" id="GO:0005737">
    <property type="term" value="C:cytoplasm"/>
    <property type="evidence" value="ECO:0007669"/>
    <property type="project" value="TreeGrafter"/>
</dbReference>
<dbReference type="Proteomes" id="UP001164286">
    <property type="component" value="Unassembled WGS sequence"/>
</dbReference>
<feature type="compositionally biased region" description="Polar residues" evidence="1">
    <location>
        <begin position="819"/>
        <end position="828"/>
    </location>
</feature>
<dbReference type="SUPFAM" id="SSF52058">
    <property type="entry name" value="L domain-like"/>
    <property type="match status" value="1"/>
</dbReference>
<dbReference type="Gene3D" id="2.30.29.30">
    <property type="entry name" value="Pleckstrin-homology domain (PH domain)/Phosphotyrosine-binding domain (PTB)"/>
    <property type="match status" value="1"/>
</dbReference>
<dbReference type="Gene3D" id="3.80.10.10">
    <property type="entry name" value="Ribonuclease Inhibitor"/>
    <property type="match status" value="1"/>
</dbReference>
<accession>A0AA38H6N6</accession>
<organism evidence="3 4">
    <name type="scientific">Dioszegia hungarica</name>
    <dbReference type="NCBI Taxonomy" id="4972"/>
    <lineage>
        <taxon>Eukaryota</taxon>
        <taxon>Fungi</taxon>
        <taxon>Dikarya</taxon>
        <taxon>Basidiomycota</taxon>
        <taxon>Agaricomycotina</taxon>
        <taxon>Tremellomycetes</taxon>
        <taxon>Tremellales</taxon>
        <taxon>Bulleribasidiaceae</taxon>
        <taxon>Dioszegia</taxon>
    </lineage>
</organism>
<evidence type="ECO:0000313" key="4">
    <source>
        <dbReference type="Proteomes" id="UP001164286"/>
    </source>
</evidence>
<feature type="domain" description="DH" evidence="2">
    <location>
        <begin position="848"/>
        <end position="1107"/>
    </location>
</feature>
<feature type="compositionally biased region" description="Polar residues" evidence="1">
    <location>
        <begin position="194"/>
        <end position="210"/>
    </location>
</feature>
<dbReference type="InterPro" id="IPR032675">
    <property type="entry name" value="LRR_dom_sf"/>
</dbReference>
<evidence type="ECO:0000256" key="1">
    <source>
        <dbReference type="SAM" id="MobiDB-lite"/>
    </source>
</evidence>
<reference evidence="3" key="1">
    <citation type="journal article" date="2022" name="G3 (Bethesda)">
        <title>High quality genome of the basidiomycete yeast Dioszegia hungarica PDD-24b-2 isolated from cloud water.</title>
        <authorList>
            <person name="Jarrige D."/>
            <person name="Haridas S."/>
            <person name="Bleykasten-Grosshans C."/>
            <person name="Joly M."/>
            <person name="Nadalig T."/>
            <person name="Sancelme M."/>
            <person name="Vuilleumier S."/>
            <person name="Grigoriev I.V."/>
            <person name="Amato P."/>
            <person name="Bringel F."/>
        </authorList>
    </citation>
    <scope>NUCLEOTIDE SEQUENCE</scope>
    <source>
        <strain evidence="3">PDD-24b-2</strain>
    </source>
</reference>
<feature type="region of interest" description="Disordered" evidence="1">
    <location>
        <begin position="191"/>
        <end position="214"/>
    </location>
</feature>
<feature type="region of interest" description="Disordered" evidence="1">
    <location>
        <begin position="586"/>
        <end position="622"/>
    </location>
</feature>
<dbReference type="RefSeq" id="XP_052944732.1">
    <property type="nucleotide sequence ID" value="XM_053088925.1"/>
</dbReference>
<dbReference type="InterPro" id="IPR035899">
    <property type="entry name" value="DBL_dom_sf"/>
</dbReference>
<feature type="region of interest" description="Disordered" evidence="1">
    <location>
        <begin position="1"/>
        <end position="68"/>
    </location>
</feature>
<dbReference type="Pfam" id="PF00621">
    <property type="entry name" value="RhoGEF"/>
    <property type="match status" value="1"/>
</dbReference>
<feature type="region of interest" description="Disordered" evidence="1">
    <location>
        <begin position="95"/>
        <end position="116"/>
    </location>
</feature>
<comment type="caution">
    <text evidence="3">The sequence shown here is derived from an EMBL/GenBank/DDBJ whole genome shotgun (WGS) entry which is preliminary data.</text>
</comment>
<dbReference type="PROSITE" id="PS50010">
    <property type="entry name" value="DH_2"/>
    <property type="match status" value="1"/>
</dbReference>
<dbReference type="PANTHER" id="PTHR12673">
    <property type="entry name" value="FACIOGENITAL DYSPLASIA PROTEIN"/>
    <property type="match status" value="1"/>
</dbReference>
<dbReference type="CDD" id="cd00160">
    <property type="entry name" value="RhoGEF"/>
    <property type="match status" value="1"/>
</dbReference>
<feature type="compositionally biased region" description="Basic and acidic residues" evidence="1">
    <location>
        <begin position="802"/>
        <end position="816"/>
    </location>
</feature>
<evidence type="ECO:0000313" key="3">
    <source>
        <dbReference type="EMBL" id="KAI9634955.1"/>
    </source>
</evidence>
<dbReference type="InterPro" id="IPR051092">
    <property type="entry name" value="FYVE_RhoGEF_PH"/>
</dbReference>
<dbReference type="InterPro" id="IPR000219">
    <property type="entry name" value="DH_dom"/>
</dbReference>
<dbReference type="SMART" id="SM00325">
    <property type="entry name" value="RhoGEF"/>
    <property type="match status" value="1"/>
</dbReference>
<dbReference type="GeneID" id="77728130"/>
<dbReference type="GO" id="GO:0005085">
    <property type="term" value="F:guanyl-nucleotide exchange factor activity"/>
    <property type="evidence" value="ECO:0007669"/>
    <property type="project" value="InterPro"/>
</dbReference>
<dbReference type="SUPFAM" id="SSF48065">
    <property type="entry name" value="DBL homology domain (DH-domain)"/>
    <property type="match status" value="1"/>
</dbReference>
<keyword evidence="4" id="KW-1185">Reference proteome</keyword>
<feature type="region of interest" description="Disordered" evidence="1">
    <location>
        <begin position="520"/>
        <end position="568"/>
    </location>
</feature>
<dbReference type="PANTHER" id="PTHR12673:SF270">
    <property type="entry name" value="FYVE-TYPE DOMAIN-CONTAINING PROTEIN"/>
    <property type="match status" value="1"/>
</dbReference>